<protein>
    <submittedName>
        <fullName evidence="2">Uncharacterized protein</fullName>
    </submittedName>
</protein>
<sequence length="195" mass="21498">MSDIEASRAPRMGLPVVTYVLSLLGSIFIVQAYRPALPITLLILAVPAAALVWMIVQGIRARRMLGAAPCGSRAYARRIVVLALVYAALLIAAIWLNRHYTLNGPVAVIVAVLPALPMLGMIVAMGRLILDEKDEYQRMLHVRQMLIATGLMLAACSIWGFLEQFEQVPHLPAYWAFIVWCAGLGFGTLYNEHRS</sequence>
<name>A0ABU3YD87_9SPHN</name>
<dbReference type="EMBL" id="JAWJEJ010000002">
    <property type="protein sequence ID" value="MDV3459127.1"/>
    <property type="molecule type" value="Genomic_DNA"/>
</dbReference>
<feature type="transmembrane region" description="Helical" evidence="1">
    <location>
        <begin position="142"/>
        <end position="162"/>
    </location>
</feature>
<feature type="transmembrane region" description="Helical" evidence="1">
    <location>
        <begin position="39"/>
        <end position="59"/>
    </location>
</feature>
<comment type="caution">
    <text evidence="2">The sequence shown here is derived from an EMBL/GenBank/DDBJ whole genome shotgun (WGS) entry which is preliminary data.</text>
</comment>
<feature type="transmembrane region" description="Helical" evidence="1">
    <location>
        <begin position="108"/>
        <end position="130"/>
    </location>
</feature>
<gene>
    <name evidence="2" type="ORF">RZN05_19170</name>
</gene>
<organism evidence="2 3">
    <name type="scientific">Sphingomonas agrestis</name>
    <dbReference type="NCBI Taxonomy" id="3080540"/>
    <lineage>
        <taxon>Bacteria</taxon>
        <taxon>Pseudomonadati</taxon>
        <taxon>Pseudomonadota</taxon>
        <taxon>Alphaproteobacteria</taxon>
        <taxon>Sphingomonadales</taxon>
        <taxon>Sphingomonadaceae</taxon>
        <taxon>Sphingomonas</taxon>
    </lineage>
</organism>
<dbReference type="Proteomes" id="UP001273531">
    <property type="component" value="Unassembled WGS sequence"/>
</dbReference>
<feature type="transmembrane region" description="Helical" evidence="1">
    <location>
        <begin position="174"/>
        <end position="191"/>
    </location>
</feature>
<keyword evidence="1" id="KW-0472">Membrane</keyword>
<keyword evidence="1" id="KW-0812">Transmembrane</keyword>
<reference evidence="2 3" key="1">
    <citation type="submission" date="2023-10" db="EMBL/GenBank/DDBJ databases">
        <title>Sphingomonas sp. HF-S4 16S ribosomal RNA gene Genome sequencing and assembly.</title>
        <authorList>
            <person name="Lee H."/>
        </authorList>
    </citation>
    <scope>NUCLEOTIDE SEQUENCE [LARGE SCALE GENOMIC DNA]</scope>
    <source>
        <strain evidence="2 3">HF-S4</strain>
    </source>
</reference>
<keyword evidence="1" id="KW-1133">Transmembrane helix</keyword>
<evidence type="ECO:0000313" key="2">
    <source>
        <dbReference type="EMBL" id="MDV3459127.1"/>
    </source>
</evidence>
<accession>A0ABU3YD87</accession>
<feature type="transmembrane region" description="Helical" evidence="1">
    <location>
        <begin position="12"/>
        <end position="33"/>
    </location>
</feature>
<feature type="transmembrane region" description="Helical" evidence="1">
    <location>
        <begin position="79"/>
        <end position="96"/>
    </location>
</feature>
<evidence type="ECO:0000313" key="3">
    <source>
        <dbReference type="Proteomes" id="UP001273531"/>
    </source>
</evidence>
<keyword evidence="3" id="KW-1185">Reference proteome</keyword>
<dbReference type="RefSeq" id="WP_317228283.1">
    <property type="nucleotide sequence ID" value="NZ_JAWJEJ010000002.1"/>
</dbReference>
<evidence type="ECO:0000256" key="1">
    <source>
        <dbReference type="SAM" id="Phobius"/>
    </source>
</evidence>
<proteinExistence type="predicted"/>